<protein>
    <recommendedName>
        <fullName evidence="4">Desulfoferrodoxin N-terminal domain-containing protein</fullName>
    </recommendedName>
</protein>
<evidence type="ECO:0000313" key="2">
    <source>
        <dbReference type="EMBL" id="TDA39187.1"/>
    </source>
</evidence>
<evidence type="ECO:0000256" key="1">
    <source>
        <dbReference type="SAM" id="MobiDB-lite"/>
    </source>
</evidence>
<comment type="caution">
    <text evidence="2">The sequence shown here is derived from an EMBL/GenBank/DDBJ whole genome shotgun (WGS) entry which is preliminary data.</text>
</comment>
<accession>A0A523BE12</accession>
<feature type="region of interest" description="Disordered" evidence="1">
    <location>
        <begin position="49"/>
        <end position="79"/>
    </location>
</feature>
<evidence type="ECO:0000313" key="3">
    <source>
        <dbReference type="Proteomes" id="UP000315399"/>
    </source>
</evidence>
<dbReference type="AlphaFoldDB" id="A0A523BE12"/>
<organism evidence="2 3">
    <name type="scientific">Thermoproteota archaeon</name>
    <dbReference type="NCBI Taxonomy" id="2056631"/>
    <lineage>
        <taxon>Archaea</taxon>
        <taxon>Thermoproteota</taxon>
    </lineage>
</organism>
<proteinExistence type="predicted"/>
<gene>
    <name evidence="2" type="ORF">DSO08_02805</name>
</gene>
<reference evidence="2 3" key="1">
    <citation type="journal article" date="2019" name="Nat. Microbiol.">
        <title>Expanding anaerobic alkane metabolism in the domain of Archaea.</title>
        <authorList>
            <person name="Wang Y."/>
            <person name="Wegener G."/>
            <person name="Hou J."/>
            <person name="Wang F."/>
            <person name="Xiao X."/>
        </authorList>
    </citation>
    <scope>NUCLEOTIDE SEQUENCE [LARGE SCALE GENOMIC DNA]</scope>
    <source>
        <strain evidence="2">WYZ-LMO10</strain>
    </source>
</reference>
<dbReference type="EMBL" id="QNVH01000019">
    <property type="protein sequence ID" value="TDA39187.1"/>
    <property type="molecule type" value="Genomic_DNA"/>
</dbReference>
<sequence length="79" mass="8751">MSEIKYQVTSLAKGDMYRCEKCGLVVAIEDPCGCVACDLICCEVPMKKVEKPKKKPAKSEVKAKEAEKKAQGQEMRPKS</sequence>
<dbReference type="Proteomes" id="UP000315399">
    <property type="component" value="Unassembled WGS sequence"/>
</dbReference>
<evidence type="ECO:0008006" key="4">
    <source>
        <dbReference type="Google" id="ProtNLM"/>
    </source>
</evidence>
<name>A0A523BE12_9CREN</name>
<feature type="compositionally biased region" description="Basic and acidic residues" evidence="1">
    <location>
        <begin position="57"/>
        <end position="79"/>
    </location>
</feature>